<accession>A0AAV9S624</accession>
<organism evidence="1 2">
    <name type="scientific">Crenichthys baileyi</name>
    <name type="common">White River springfish</name>
    <dbReference type="NCBI Taxonomy" id="28760"/>
    <lineage>
        <taxon>Eukaryota</taxon>
        <taxon>Metazoa</taxon>
        <taxon>Chordata</taxon>
        <taxon>Craniata</taxon>
        <taxon>Vertebrata</taxon>
        <taxon>Euteleostomi</taxon>
        <taxon>Actinopterygii</taxon>
        <taxon>Neopterygii</taxon>
        <taxon>Teleostei</taxon>
        <taxon>Neoteleostei</taxon>
        <taxon>Acanthomorphata</taxon>
        <taxon>Ovalentaria</taxon>
        <taxon>Atherinomorphae</taxon>
        <taxon>Cyprinodontiformes</taxon>
        <taxon>Goodeidae</taxon>
        <taxon>Crenichthys</taxon>
    </lineage>
</organism>
<evidence type="ECO:0000313" key="2">
    <source>
        <dbReference type="Proteomes" id="UP001311232"/>
    </source>
</evidence>
<dbReference type="PANTHER" id="PTHR35658:SF1">
    <property type="entry name" value="CHROMOSOME 21 OPEN READING FRAME 62"/>
    <property type="match status" value="1"/>
</dbReference>
<name>A0AAV9S624_9TELE</name>
<reference evidence="1 2" key="1">
    <citation type="submission" date="2021-06" db="EMBL/GenBank/DDBJ databases">
        <authorList>
            <person name="Palmer J.M."/>
        </authorList>
    </citation>
    <scope>NUCLEOTIDE SEQUENCE [LARGE SCALE GENOMIC DNA]</scope>
    <source>
        <strain evidence="1 2">MEX-2019</strain>
        <tissue evidence="1">Muscle</tissue>
    </source>
</reference>
<dbReference type="Proteomes" id="UP001311232">
    <property type="component" value="Unassembled WGS sequence"/>
</dbReference>
<dbReference type="Pfam" id="PF15137">
    <property type="entry name" value="ECPIP"/>
    <property type="match status" value="1"/>
</dbReference>
<comment type="caution">
    <text evidence="1">The sequence shown here is derived from an EMBL/GenBank/DDBJ whole genome shotgun (WGS) entry which is preliminary data.</text>
</comment>
<proteinExistence type="predicted"/>
<gene>
    <name evidence="1" type="ORF">CRENBAI_024201</name>
</gene>
<dbReference type="PANTHER" id="PTHR35658">
    <property type="entry name" value="RCG58666, ISOFORM CRA_A"/>
    <property type="match status" value="1"/>
</dbReference>
<protein>
    <submittedName>
        <fullName evidence="1">Uncharacterized protein</fullName>
    </submittedName>
</protein>
<dbReference type="AlphaFoldDB" id="A0AAV9S624"/>
<keyword evidence="2" id="KW-1185">Reference proteome</keyword>
<dbReference type="EMBL" id="JAHHUM010000873">
    <property type="protein sequence ID" value="KAK5616726.1"/>
    <property type="molecule type" value="Genomic_DNA"/>
</dbReference>
<evidence type="ECO:0000313" key="1">
    <source>
        <dbReference type="EMBL" id="KAK5616726.1"/>
    </source>
</evidence>
<dbReference type="InterPro" id="IPR029250">
    <property type="entry name" value="ECPIP"/>
</dbReference>
<sequence length="347" mass="37938">MKGVKTEENGGPKVLRMTKRKGGLKWVIVVQHDVTGMHRASPLTSREHVEDRPHYSLINSSFTRFPSVSDVRHISTSLNNLGSSLHAQLLPVGEDVVSSVSMEMSPNTACSALLPWSLCLMFVLTSRCQRMVSAPLYGAPEPDNTTLLFDSGSSLRNCSCSATIQNCDVALANSCCRCHTVPRSALPRSGLRQPGGVTVWVRDLWVLEELLNSSMVFDLKLSFCGMKPLQSQQLVLLGLQTLRVHSDVPGAPYPNQEIRVSPSAGTSVELDSSPSLHMTFVDVEVLNGLSALKAYSVIGPPLHTFSQFFPHLVFPLTQTSSDASDDPLESRENSSEPLQKTLITFVY</sequence>